<organism evidence="2 3">
    <name type="scientific">Psilocybe cyanescens</name>
    <dbReference type="NCBI Taxonomy" id="93625"/>
    <lineage>
        <taxon>Eukaryota</taxon>
        <taxon>Fungi</taxon>
        <taxon>Dikarya</taxon>
        <taxon>Basidiomycota</taxon>
        <taxon>Agaricomycotina</taxon>
        <taxon>Agaricomycetes</taxon>
        <taxon>Agaricomycetidae</taxon>
        <taxon>Agaricales</taxon>
        <taxon>Agaricineae</taxon>
        <taxon>Strophariaceae</taxon>
        <taxon>Psilocybe</taxon>
    </lineage>
</organism>
<gene>
    <name evidence="2" type="ORF">CVT25_001866</name>
</gene>
<accession>A0A409WQE4</accession>
<dbReference type="AlphaFoldDB" id="A0A409WQE4"/>
<keyword evidence="3" id="KW-1185">Reference proteome</keyword>
<dbReference type="OrthoDB" id="2774821at2759"/>
<feature type="compositionally biased region" description="Low complexity" evidence="1">
    <location>
        <begin position="109"/>
        <end position="129"/>
    </location>
</feature>
<reference evidence="2 3" key="1">
    <citation type="journal article" date="2018" name="Evol. Lett.">
        <title>Horizontal gene cluster transfer increased hallucinogenic mushroom diversity.</title>
        <authorList>
            <person name="Reynolds H.T."/>
            <person name="Vijayakumar V."/>
            <person name="Gluck-Thaler E."/>
            <person name="Korotkin H.B."/>
            <person name="Matheny P.B."/>
            <person name="Slot J.C."/>
        </authorList>
    </citation>
    <scope>NUCLEOTIDE SEQUENCE [LARGE SCALE GENOMIC DNA]</scope>
    <source>
        <strain evidence="2 3">2631</strain>
    </source>
</reference>
<dbReference type="EMBL" id="NHYD01003311">
    <property type="protein sequence ID" value="PPQ80745.1"/>
    <property type="molecule type" value="Genomic_DNA"/>
</dbReference>
<dbReference type="STRING" id="93625.A0A409WQE4"/>
<feature type="region of interest" description="Disordered" evidence="1">
    <location>
        <begin position="105"/>
        <end position="129"/>
    </location>
</feature>
<evidence type="ECO:0000313" key="2">
    <source>
        <dbReference type="EMBL" id="PPQ80745.1"/>
    </source>
</evidence>
<proteinExistence type="predicted"/>
<evidence type="ECO:0000256" key="1">
    <source>
        <dbReference type="SAM" id="MobiDB-lite"/>
    </source>
</evidence>
<dbReference type="InParanoid" id="A0A409WQE4"/>
<sequence>MASLDDFMSSSGPDTTIYYDSVDSSHVATHTADTTRVEEHEVEDLLALVSSPTEKSDDASSMKMNSRPSLHITQVTPPATPVAVRPYASSPLPVFVEVEDTSSTTLGRSSPLVSQSPSPSAPSTPVATKSRLTSLPPLLSLFPGIEPHDIMSVLAHELRATDLYRLGTRHTHNRAHKDYNTFDSLYFPLLNYFSILSIHFANDYMVPLVFFDFLSHLQDISSEYEWPAVRQYTIEFFNRRRVEMFENSDYSRWSFCDTDLAEEHLSASKKVLIEECGAISSSTTAVITDDVHRHIPPTTMAVESSQVVPLLIGSIW</sequence>
<name>A0A409WQE4_PSICY</name>
<comment type="caution">
    <text evidence="2">The sequence shown here is derived from an EMBL/GenBank/DDBJ whole genome shotgun (WGS) entry which is preliminary data.</text>
</comment>
<dbReference type="Proteomes" id="UP000283269">
    <property type="component" value="Unassembled WGS sequence"/>
</dbReference>
<protein>
    <submittedName>
        <fullName evidence="2">Uncharacterized protein</fullName>
    </submittedName>
</protein>
<evidence type="ECO:0000313" key="3">
    <source>
        <dbReference type="Proteomes" id="UP000283269"/>
    </source>
</evidence>